<dbReference type="Pfam" id="PF00909">
    <property type="entry name" value="Ammonium_transp"/>
    <property type="match status" value="1"/>
</dbReference>
<feature type="transmembrane region" description="Helical" evidence="8">
    <location>
        <begin position="151"/>
        <end position="170"/>
    </location>
</feature>
<keyword evidence="9" id="KW-0732">Signal</keyword>
<feature type="transmembrane region" description="Helical" evidence="8">
    <location>
        <begin position="213"/>
        <end position="234"/>
    </location>
</feature>
<dbReference type="Gene3D" id="1.10.3430.10">
    <property type="entry name" value="Ammonium transporter AmtB like domains"/>
    <property type="match status" value="1"/>
</dbReference>
<gene>
    <name evidence="11" type="primary">amtB</name>
    <name evidence="11" type="ORF">Pan216_28440</name>
</gene>
<dbReference type="SUPFAM" id="SSF111352">
    <property type="entry name" value="Ammonium transporter"/>
    <property type="match status" value="1"/>
</dbReference>
<feature type="transmembrane region" description="Helical" evidence="8">
    <location>
        <begin position="318"/>
        <end position="338"/>
    </location>
</feature>
<feature type="chain" id="PRO_5021752437" description="Ammonium transporter" evidence="9">
    <location>
        <begin position="29"/>
        <end position="471"/>
    </location>
</feature>
<dbReference type="GO" id="GO:0005886">
    <property type="term" value="C:plasma membrane"/>
    <property type="evidence" value="ECO:0007669"/>
    <property type="project" value="UniProtKB-SubCell"/>
</dbReference>
<evidence type="ECO:0000256" key="7">
    <source>
        <dbReference type="ARBA" id="ARBA00023177"/>
    </source>
</evidence>
<dbReference type="NCBIfam" id="TIGR00836">
    <property type="entry name" value="amt"/>
    <property type="match status" value="1"/>
</dbReference>
<dbReference type="Proteomes" id="UP000317093">
    <property type="component" value="Chromosome"/>
</dbReference>
<feature type="transmembrane region" description="Helical" evidence="8">
    <location>
        <begin position="344"/>
        <end position="363"/>
    </location>
</feature>
<keyword evidence="5 8" id="KW-1133">Transmembrane helix</keyword>
<comment type="similarity">
    <text evidence="2 8">Belongs to the ammonia transporter channel (TC 1.A.11.2) family.</text>
</comment>
<keyword evidence="12" id="KW-1185">Reference proteome</keyword>
<dbReference type="GO" id="GO:0008519">
    <property type="term" value="F:ammonium channel activity"/>
    <property type="evidence" value="ECO:0007669"/>
    <property type="project" value="InterPro"/>
</dbReference>
<evidence type="ECO:0000256" key="2">
    <source>
        <dbReference type="ARBA" id="ARBA00005887"/>
    </source>
</evidence>
<keyword evidence="6 8" id="KW-0472">Membrane</keyword>
<feature type="signal peptide" evidence="9">
    <location>
        <begin position="1"/>
        <end position="28"/>
    </location>
</feature>
<organism evidence="11 12">
    <name type="scientific">Kolteria novifilia</name>
    <dbReference type="NCBI Taxonomy" id="2527975"/>
    <lineage>
        <taxon>Bacteria</taxon>
        <taxon>Pseudomonadati</taxon>
        <taxon>Planctomycetota</taxon>
        <taxon>Planctomycetia</taxon>
        <taxon>Kolteriales</taxon>
        <taxon>Kolteriaceae</taxon>
        <taxon>Kolteria</taxon>
    </lineage>
</organism>
<evidence type="ECO:0000256" key="4">
    <source>
        <dbReference type="ARBA" id="ARBA00022692"/>
    </source>
</evidence>
<reference evidence="11 12" key="1">
    <citation type="submission" date="2019-02" db="EMBL/GenBank/DDBJ databases">
        <title>Deep-cultivation of Planctomycetes and their phenomic and genomic characterization uncovers novel biology.</title>
        <authorList>
            <person name="Wiegand S."/>
            <person name="Jogler M."/>
            <person name="Boedeker C."/>
            <person name="Pinto D."/>
            <person name="Vollmers J."/>
            <person name="Rivas-Marin E."/>
            <person name="Kohn T."/>
            <person name="Peeters S.H."/>
            <person name="Heuer A."/>
            <person name="Rast P."/>
            <person name="Oberbeckmann S."/>
            <person name="Bunk B."/>
            <person name="Jeske O."/>
            <person name="Meyerdierks A."/>
            <person name="Storesund J.E."/>
            <person name="Kallscheuer N."/>
            <person name="Luecker S."/>
            <person name="Lage O.M."/>
            <person name="Pohl T."/>
            <person name="Merkel B.J."/>
            <person name="Hornburger P."/>
            <person name="Mueller R.-W."/>
            <person name="Bruemmer F."/>
            <person name="Labrenz M."/>
            <person name="Spormann A.M."/>
            <person name="Op den Camp H."/>
            <person name="Overmann J."/>
            <person name="Amann R."/>
            <person name="Jetten M.S.M."/>
            <person name="Mascher T."/>
            <person name="Medema M.H."/>
            <person name="Devos D.P."/>
            <person name="Kaster A.-K."/>
            <person name="Ovreas L."/>
            <person name="Rohde M."/>
            <person name="Galperin M.Y."/>
            <person name="Jogler C."/>
        </authorList>
    </citation>
    <scope>NUCLEOTIDE SEQUENCE [LARGE SCALE GENOMIC DNA]</scope>
    <source>
        <strain evidence="11 12">Pan216</strain>
    </source>
</reference>
<feature type="domain" description="Ammonium transporter AmtB-like" evidence="10">
    <location>
        <begin position="50"/>
        <end position="464"/>
    </location>
</feature>
<feature type="transmembrane region" description="Helical" evidence="8">
    <location>
        <begin position="90"/>
        <end position="109"/>
    </location>
</feature>
<dbReference type="AlphaFoldDB" id="A0A518B4S1"/>
<dbReference type="OrthoDB" id="9814202at2"/>
<evidence type="ECO:0000256" key="5">
    <source>
        <dbReference type="ARBA" id="ARBA00022989"/>
    </source>
</evidence>
<keyword evidence="3 8" id="KW-0813">Transport</keyword>
<evidence type="ECO:0000256" key="9">
    <source>
        <dbReference type="SAM" id="SignalP"/>
    </source>
</evidence>
<feature type="transmembrane region" description="Helical" evidence="8">
    <location>
        <begin position="370"/>
        <end position="391"/>
    </location>
</feature>
<dbReference type="RefSeq" id="WP_145258497.1">
    <property type="nucleotide sequence ID" value="NZ_CP036279.1"/>
</dbReference>
<evidence type="ECO:0000259" key="10">
    <source>
        <dbReference type="Pfam" id="PF00909"/>
    </source>
</evidence>
<evidence type="ECO:0000313" key="12">
    <source>
        <dbReference type="Proteomes" id="UP000317093"/>
    </source>
</evidence>
<dbReference type="InterPro" id="IPR001905">
    <property type="entry name" value="Ammonium_transpt"/>
</dbReference>
<dbReference type="InterPro" id="IPR029020">
    <property type="entry name" value="Ammonium/urea_transptr"/>
</dbReference>
<feature type="transmembrane region" description="Helical" evidence="8">
    <location>
        <begin position="177"/>
        <end position="201"/>
    </location>
</feature>
<dbReference type="InterPro" id="IPR024041">
    <property type="entry name" value="NH4_transpt_AmtB-like_dom"/>
</dbReference>
<protein>
    <recommendedName>
        <fullName evidence="8">Ammonium transporter</fullName>
    </recommendedName>
</protein>
<feature type="transmembrane region" description="Helical" evidence="8">
    <location>
        <begin position="285"/>
        <end position="306"/>
    </location>
</feature>
<feature type="transmembrane region" description="Helical" evidence="8">
    <location>
        <begin position="255"/>
        <end position="273"/>
    </location>
</feature>
<dbReference type="EMBL" id="CP036279">
    <property type="protein sequence ID" value="QDU61978.1"/>
    <property type="molecule type" value="Genomic_DNA"/>
</dbReference>
<comment type="subcellular location">
    <subcellularLocation>
        <location evidence="8">Cell membrane</location>
        <topology evidence="8">Multi-pass membrane protein</topology>
    </subcellularLocation>
    <subcellularLocation>
        <location evidence="1">Membrane</location>
        <topology evidence="1">Multi-pass membrane protein</topology>
    </subcellularLocation>
</comment>
<accession>A0A518B4S1</accession>
<keyword evidence="7 8" id="KW-0924">Ammonia transport</keyword>
<evidence type="ECO:0000256" key="6">
    <source>
        <dbReference type="ARBA" id="ARBA00023136"/>
    </source>
</evidence>
<dbReference type="InterPro" id="IPR018047">
    <property type="entry name" value="Ammonium_transpt_CS"/>
</dbReference>
<feature type="transmembrane region" description="Helical" evidence="8">
    <location>
        <begin position="411"/>
        <end position="437"/>
    </location>
</feature>
<proteinExistence type="inferred from homology"/>
<feature type="transmembrane region" description="Helical" evidence="8">
    <location>
        <begin position="50"/>
        <end position="69"/>
    </location>
</feature>
<sequence length="471" mass="49987" precursor="true">MIKRFHPSLFFHAATILSLLFLPQALDAAEPTLAELQQAVDAKNVDLDTLWTMLAAFLVFFMQAGFALVESGFTRAKNAVNICMKNLLDFSFASILFWAVGFGLMFSVGNPFTGDSGFFLHQFDITLSGADGSEVISNFEPIKWTPVPIEAAFFFQLVFAGTTATIVSGAMAERTKLIGYMAYSVVLTALIYPISGHWIWGGGWLAELGFWDFAGSTVVHSVGGWAALVGTIVLGPRIGKFGPSGSVRAIPGHNIPLATLGVFILWLGWFGFNPGSTMALVGTDIAHIACTTNAAAAAGVVGALFLSRWCFGKWDAGMALNGALAGLVAITCPCAWVSIISSLIIGLVAGLLVVLSVVFFDHVAKVDDPVGAISVHGVCGAWGTLSLGLFSEGGGDGAPLNGLFFKGGWEQLGWQFLGIVAVFGWTIVTATVMFLAIKYTIGLRVSEDEEIDGLDAGEHGYAAYHNFQIVE</sequence>
<dbReference type="PANTHER" id="PTHR11730">
    <property type="entry name" value="AMMONIUM TRANSPORTER"/>
    <property type="match status" value="1"/>
</dbReference>
<keyword evidence="4 8" id="KW-0812">Transmembrane</keyword>
<evidence type="ECO:0000313" key="11">
    <source>
        <dbReference type="EMBL" id="QDU61978.1"/>
    </source>
</evidence>
<dbReference type="PROSITE" id="PS01219">
    <property type="entry name" value="AMMONIUM_TRANSP"/>
    <property type="match status" value="1"/>
</dbReference>
<evidence type="ECO:0000256" key="3">
    <source>
        <dbReference type="ARBA" id="ARBA00022448"/>
    </source>
</evidence>
<dbReference type="KEGG" id="knv:Pan216_28440"/>
<dbReference type="GO" id="GO:0097272">
    <property type="term" value="P:ammonium homeostasis"/>
    <property type="evidence" value="ECO:0007669"/>
    <property type="project" value="TreeGrafter"/>
</dbReference>
<dbReference type="PANTHER" id="PTHR11730:SF89">
    <property type="entry name" value="AMMONIUM TRANSPORTER SLL0108-RELATED"/>
    <property type="match status" value="1"/>
</dbReference>
<evidence type="ECO:0000256" key="8">
    <source>
        <dbReference type="RuleBase" id="RU362002"/>
    </source>
</evidence>
<name>A0A518B4S1_9BACT</name>
<evidence type="ECO:0000256" key="1">
    <source>
        <dbReference type="ARBA" id="ARBA00004141"/>
    </source>
</evidence>